<dbReference type="AlphaFoldDB" id="Q483K4"/>
<feature type="domain" description="DUF1214" evidence="1">
    <location>
        <begin position="3"/>
        <end position="65"/>
    </location>
</feature>
<dbReference type="KEGG" id="cps:CPS_2034"/>
<proteinExistence type="predicted"/>
<dbReference type="EMBL" id="CP000083">
    <property type="protein sequence ID" value="AAZ23961.1"/>
    <property type="molecule type" value="Genomic_DNA"/>
</dbReference>
<dbReference type="InterPro" id="IPR010621">
    <property type="entry name" value="DUF1214"/>
</dbReference>
<dbReference type="Gene3D" id="2.60.120.1600">
    <property type="match status" value="1"/>
</dbReference>
<dbReference type="Proteomes" id="UP000000547">
    <property type="component" value="Chromosome"/>
</dbReference>
<protein>
    <recommendedName>
        <fullName evidence="1">DUF1214 domain-containing protein</fullName>
    </recommendedName>
</protein>
<dbReference type="HOGENOM" id="CLU_2408171_0_0_6"/>
<reference evidence="2" key="1">
    <citation type="journal article" date="2005" name="Proc. Natl. Acad. Sci. U.S.A.">
        <title>The psychrophilic lifestyle as revealed by the genome sequence of Colwellia psychrerythraea 34H through genomic and proteomic analyses.</title>
        <authorList>
            <person name="Methe B.A."/>
            <person name="Nelson K.E."/>
            <person name="Deming J.W."/>
            <person name="Momen B."/>
            <person name="Melamud E."/>
            <person name="Zhang X."/>
            <person name="Moult J."/>
            <person name="Madupu R."/>
            <person name="Nelson W.C."/>
            <person name="Dodson R.J."/>
            <person name="Brinkac L.M."/>
            <person name="Daugherty S.C."/>
            <person name="Durkin A.S."/>
            <person name="DeBoy R.T."/>
            <person name="Kolonay J.F."/>
            <person name="Sullivan S.A."/>
            <person name="Zhou L."/>
            <person name="Davidsen T.M."/>
            <person name="Wu M."/>
            <person name="Huston A.L."/>
            <person name="Lewis M."/>
            <person name="Weaver B."/>
            <person name="Weidman J.F."/>
            <person name="Khouri H."/>
            <person name="Utterback T.R."/>
            <person name="Feldblyum T.V."/>
            <person name="Fraser C.M."/>
        </authorList>
    </citation>
    <scope>NUCLEOTIDE SEQUENCE [LARGE SCALE GENOMIC DNA]</scope>
    <source>
        <strain evidence="2">34H</strain>
    </source>
</reference>
<dbReference type="Pfam" id="PF06742">
    <property type="entry name" value="DUF1214"/>
    <property type="match status" value="1"/>
</dbReference>
<dbReference type="STRING" id="167879.CPS_2034"/>
<evidence type="ECO:0000259" key="1">
    <source>
        <dbReference type="Pfam" id="PF06742"/>
    </source>
</evidence>
<evidence type="ECO:0000313" key="2">
    <source>
        <dbReference type="EMBL" id="AAZ23961.1"/>
    </source>
</evidence>
<organism evidence="2 3">
    <name type="scientific">Colwellia psychrerythraea (strain 34H / ATCC BAA-681)</name>
    <name type="common">Vibrio psychroerythus</name>
    <dbReference type="NCBI Taxonomy" id="167879"/>
    <lineage>
        <taxon>Bacteria</taxon>
        <taxon>Pseudomonadati</taxon>
        <taxon>Pseudomonadota</taxon>
        <taxon>Gammaproteobacteria</taxon>
        <taxon>Alteromonadales</taxon>
        <taxon>Colwelliaceae</taxon>
        <taxon>Colwellia</taxon>
    </lineage>
</organism>
<sequence>MVISVYNEEGYFQQNESDKHVINSCKAKVVEDGAVTIHFGGDKSQSNFLPIMKNWNYMLRIYLPESSYLEGIWGRYSYKMSACLHIIVLTVM</sequence>
<accession>Q483K4</accession>
<dbReference type="SUPFAM" id="SSF160935">
    <property type="entry name" value="VPA0735-like"/>
    <property type="match status" value="1"/>
</dbReference>
<gene>
    <name evidence="2" type="ordered locus">CPS_2034</name>
</gene>
<name>Q483K4_COLP3</name>
<evidence type="ECO:0000313" key="3">
    <source>
        <dbReference type="Proteomes" id="UP000000547"/>
    </source>
</evidence>
<dbReference type="RefSeq" id="WP_011042856.1">
    <property type="nucleotide sequence ID" value="NC_003910.7"/>
</dbReference>